<dbReference type="AlphaFoldDB" id="A0A412YIX1"/>
<dbReference type="InterPro" id="IPR041607">
    <property type="entry name" value="HU-HIG"/>
</dbReference>
<dbReference type="SUPFAM" id="SSF47729">
    <property type="entry name" value="IHF-like DNA-binding proteins"/>
    <property type="match status" value="1"/>
</dbReference>
<dbReference type="GO" id="GO:0003677">
    <property type="term" value="F:DNA binding"/>
    <property type="evidence" value="ECO:0007669"/>
    <property type="project" value="UniProtKB-KW"/>
</dbReference>
<reference evidence="4 5" key="1">
    <citation type="submission" date="2018-08" db="EMBL/GenBank/DDBJ databases">
        <title>A genome reference for cultivated species of the human gut microbiota.</title>
        <authorList>
            <person name="Zou Y."/>
            <person name="Xue W."/>
            <person name="Luo G."/>
        </authorList>
    </citation>
    <scope>NUCLEOTIDE SEQUENCE [LARGE SCALE GENOMIC DNA]</scope>
    <source>
        <strain evidence="4 5">AF14-32</strain>
    </source>
</reference>
<keyword evidence="1 4" id="KW-0238">DNA-binding</keyword>
<proteinExistence type="predicted"/>
<evidence type="ECO:0000256" key="2">
    <source>
        <dbReference type="SAM" id="MobiDB-lite"/>
    </source>
</evidence>
<feature type="region of interest" description="Disordered" evidence="2">
    <location>
        <begin position="130"/>
        <end position="155"/>
    </location>
</feature>
<evidence type="ECO:0000259" key="3">
    <source>
        <dbReference type="Pfam" id="PF18291"/>
    </source>
</evidence>
<protein>
    <submittedName>
        <fullName evidence="4">DNA-binding protein</fullName>
    </submittedName>
</protein>
<evidence type="ECO:0000256" key="1">
    <source>
        <dbReference type="ARBA" id="ARBA00023125"/>
    </source>
</evidence>
<dbReference type="Proteomes" id="UP000283850">
    <property type="component" value="Unassembled WGS sequence"/>
</dbReference>
<comment type="caution">
    <text evidence="4">The sequence shown here is derived from an EMBL/GenBank/DDBJ whole genome shotgun (WGS) entry which is preliminary data.</text>
</comment>
<feature type="domain" description="HU" evidence="3">
    <location>
        <begin position="1"/>
        <end position="125"/>
    </location>
</feature>
<dbReference type="RefSeq" id="WP_022393315.1">
    <property type="nucleotide sequence ID" value="NZ_QRZF01000002.1"/>
</dbReference>
<name>A0A412YIX1_9BACE</name>
<organism evidence="4 5">
    <name type="scientific">Bacteroides intestinalis</name>
    <dbReference type="NCBI Taxonomy" id="329854"/>
    <lineage>
        <taxon>Bacteria</taxon>
        <taxon>Pseudomonadati</taxon>
        <taxon>Bacteroidota</taxon>
        <taxon>Bacteroidia</taxon>
        <taxon>Bacteroidales</taxon>
        <taxon>Bacteroidaceae</taxon>
        <taxon>Bacteroides</taxon>
    </lineage>
</organism>
<evidence type="ECO:0000313" key="5">
    <source>
        <dbReference type="Proteomes" id="UP000283850"/>
    </source>
</evidence>
<dbReference type="InterPro" id="IPR010992">
    <property type="entry name" value="IHF-like_DNA-bd_dom_sf"/>
</dbReference>
<accession>A0A412YIX1</accession>
<dbReference type="Pfam" id="PF18291">
    <property type="entry name" value="HU-HIG"/>
    <property type="match status" value="1"/>
</dbReference>
<sequence>MSIRYVVSKRVFGFDEKKAEKFVAESRTLGMIEFDELCEEVTKVGLVPRGAVKFVLDALIDTLKLNINKGFSVQLGDFGCFRPGIQAKSQDKLEDVTASTICRRKIIFTPGTIFLDMLKSASLTRMASGNTAISGGTTPDPDQGGDGGIEDDPLG</sequence>
<gene>
    <name evidence="4" type="ORF">DWW10_04885</name>
</gene>
<evidence type="ECO:0000313" key="4">
    <source>
        <dbReference type="EMBL" id="RGV57377.1"/>
    </source>
</evidence>
<dbReference type="EMBL" id="QRZF01000002">
    <property type="protein sequence ID" value="RGV57377.1"/>
    <property type="molecule type" value="Genomic_DNA"/>
</dbReference>